<dbReference type="GO" id="GO:0006303">
    <property type="term" value="P:double-strand break repair via nonhomologous end joining"/>
    <property type="evidence" value="ECO:0007669"/>
    <property type="project" value="TreeGrafter"/>
</dbReference>
<feature type="compositionally biased region" description="Low complexity" evidence="4">
    <location>
        <begin position="472"/>
        <end position="486"/>
    </location>
</feature>
<evidence type="ECO:0000313" key="6">
    <source>
        <dbReference type="Proteomes" id="UP001194580"/>
    </source>
</evidence>
<dbReference type="InterPro" id="IPR036866">
    <property type="entry name" value="RibonucZ/Hydroxyglut_hydro"/>
</dbReference>
<dbReference type="PANTHER" id="PTHR23240:SF8">
    <property type="entry name" value="PROTEIN ARTEMIS"/>
    <property type="match status" value="1"/>
</dbReference>
<evidence type="ECO:0008006" key="7">
    <source>
        <dbReference type="Google" id="ProtNLM"/>
    </source>
</evidence>
<keyword evidence="6" id="KW-1185">Reference proteome</keyword>
<dbReference type="Gene3D" id="3.60.15.10">
    <property type="entry name" value="Ribonuclease Z/Hydroxyacylglutathione hydrolase-like"/>
    <property type="match status" value="1"/>
</dbReference>
<dbReference type="PANTHER" id="PTHR23240">
    <property type="entry name" value="DNA CROSS-LINK REPAIR PROTEIN PSO2/SNM1-RELATED"/>
    <property type="match status" value="1"/>
</dbReference>
<comment type="caution">
    <text evidence="5">The sequence shown here is derived from an EMBL/GenBank/DDBJ whole genome shotgun (WGS) entry which is preliminary data.</text>
</comment>
<evidence type="ECO:0000256" key="4">
    <source>
        <dbReference type="SAM" id="MobiDB-lite"/>
    </source>
</evidence>
<dbReference type="Gene3D" id="3.40.50.12650">
    <property type="match status" value="1"/>
</dbReference>
<dbReference type="GO" id="GO:0036297">
    <property type="term" value="P:interstrand cross-link repair"/>
    <property type="evidence" value="ECO:0007669"/>
    <property type="project" value="TreeGrafter"/>
</dbReference>
<evidence type="ECO:0000256" key="3">
    <source>
        <dbReference type="ARBA" id="ARBA00022839"/>
    </source>
</evidence>
<keyword evidence="1" id="KW-0540">Nuclease</keyword>
<feature type="region of interest" description="Disordered" evidence="4">
    <location>
        <begin position="394"/>
        <end position="509"/>
    </location>
</feature>
<protein>
    <recommendedName>
        <fullName evidence="7">DNA repair metallo-beta-lactamase domain-containing protein</fullName>
    </recommendedName>
</protein>
<name>A0AAD4DG36_9FUNG</name>
<keyword evidence="3" id="KW-0269">Exonuclease</keyword>
<dbReference type="EMBL" id="JAAAIL010000323">
    <property type="protein sequence ID" value="KAG0276922.1"/>
    <property type="molecule type" value="Genomic_DNA"/>
</dbReference>
<dbReference type="GO" id="GO:0035312">
    <property type="term" value="F:5'-3' DNA exonuclease activity"/>
    <property type="evidence" value="ECO:0007669"/>
    <property type="project" value="TreeGrafter"/>
</dbReference>
<sequence>MSTFDGLIREFPTVAIDNFRIRPNVKVYLLSHVHSDHLAGLAAKTWDSPIYCSPISAKWLPMLATRSKQLAFENGEDRVLCRSCYKTTELAYCTLEMPGMKQLTCRDYEPCRHSRHDFAISELVTFINRRPRLAHYYIDAWTFGYEDIWIGLSKAFHTKIHVSPYLYELYKVIDDMISPRILPHLTVDGSTARFHSCRLDKTCGYGGAGGEHAGSRMLIRIQPNVAWFSPLLRRERQDAAGDEGILAQGTVVGRSNSYKIKEILPPSIGKRDDLFYQLVELVSPQALFPCVLHRDAITHTYFRSNSEIVALLAPFMPQRSGVSMDVEEYRDREPLMTDGVTTDFQSFQHAKGFQVLDMSDRVHGITAVIDLESSSQSAAGQYTIPIRAQDDAVLSPRSKHLRKKMNKLKRQLRNTASLESDEGEKGQHEESSLEDGPLSMDLALIEKKRKRQSSCDRGQETTTQETTREEFSPWQSSSRSGEQSGGDLSRVSDSRAGLREGGEAKKWYDQSTVEIGRAVLLDLDNYEVNEEDNEEDVEVEVEVEIEKDINGQINRHIKD</sequence>
<evidence type="ECO:0000313" key="5">
    <source>
        <dbReference type="EMBL" id="KAG0276922.1"/>
    </source>
</evidence>
<accession>A0AAD4DG36</accession>
<feature type="compositionally biased region" description="Basic residues" evidence="4">
    <location>
        <begin position="397"/>
        <end position="412"/>
    </location>
</feature>
<keyword evidence="2" id="KW-0378">Hydrolase</keyword>
<gene>
    <name evidence="5" type="ORF">BGZ95_006831</name>
</gene>
<dbReference type="GO" id="GO:0003684">
    <property type="term" value="F:damaged DNA binding"/>
    <property type="evidence" value="ECO:0007669"/>
    <property type="project" value="TreeGrafter"/>
</dbReference>
<dbReference type="GO" id="GO:0000723">
    <property type="term" value="P:telomere maintenance"/>
    <property type="evidence" value="ECO:0007669"/>
    <property type="project" value="TreeGrafter"/>
</dbReference>
<dbReference type="Proteomes" id="UP001194580">
    <property type="component" value="Unassembled WGS sequence"/>
</dbReference>
<dbReference type="AlphaFoldDB" id="A0AAD4DG36"/>
<organism evidence="5 6">
    <name type="scientific">Linnemannia exigua</name>
    <dbReference type="NCBI Taxonomy" id="604196"/>
    <lineage>
        <taxon>Eukaryota</taxon>
        <taxon>Fungi</taxon>
        <taxon>Fungi incertae sedis</taxon>
        <taxon>Mucoromycota</taxon>
        <taxon>Mortierellomycotina</taxon>
        <taxon>Mortierellomycetes</taxon>
        <taxon>Mortierellales</taxon>
        <taxon>Mortierellaceae</taxon>
        <taxon>Linnemannia</taxon>
    </lineage>
</organism>
<feature type="compositionally biased region" description="Basic and acidic residues" evidence="4">
    <location>
        <begin position="490"/>
        <end position="508"/>
    </location>
</feature>
<dbReference type="SUPFAM" id="SSF56281">
    <property type="entry name" value="Metallo-hydrolase/oxidoreductase"/>
    <property type="match status" value="1"/>
</dbReference>
<evidence type="ECO:0000256" key="1">
    <source>
        <dbReference type="ARBA" id="ARBA00022722"/>
    </source>
</evidence>
<evidence type="ECO:0000256" key="2">
    <source>
        <dbReference type="ARBA" id="ARBA00022801"/>
    </source>
</evidence>
<reference evidence="5" key="1">
    <citation type="journal article" date="2020" name="Fungal Divers.">
        <title>Resolving the Mortierellaceae phylogeny through synthesis of multi-gene phylogenetics and phylogenomics.</title>
        <authorList>
            <person name="Vandepol N."/>
            <person name="Liber J."/>
            <person name="Desiro A."/>
            <person name="Na H."/>
            <person name="Kennedy M."/>
            <person name="Barry K."/>
            <person name="Grigoriev I.V."/>
            <person name="Miller A.N."/>
            <person name="O'Donnell K."/>
            <person name="Stajich J.E."/>
            <person name="Bonito G."/>
        </authorList>
    </citation>
    <scope>NUCLEOTIDE SEQUENCE</scope>
    <source>
        <strain evidence="5">NRRL 28262</strain>
    </source>
</reference>
<proteinExistence type="predicted"/>